<gene>
    <name evidence="2" type="ORF">Tco_0977971</name>
</gene>
<feature type="region of interest" description="Disordered" evidence="1">
    <location>
        <begin position="35"/>
        <end position="107"/>
    </location>
</feature>
<reference evidence="2" key="2">
    <citation type="submission" date="2022-01" db="EMBL/GenBank/DDBJ databases">
        <authorList>
            <person name="Yamashiro T."/>
            <person name="Shiraishi A."/>
            <person name="Satake H."/>
            <person name="Nakayama K."/>
        </authorList>
    </citation>
    <scope>NUCLEOTIDE SEQUENCE</scope>
</reference>
<protein>
    <submittedName>
        <fullName evidence="2">Uncharacterized protein</fullName>
    </submittedName>
</protein>
<accession>A0ABQ5ELL5</accession>
<keyword evidence="3" id="KW-1185">Reference proteome</keyword>
<evidence type="ECO:0000256" key="1">
    <source>
        <dbReference type="SAM" id="MobiDB-lite"/>
    </source>
</evidence>
<evidence type="ECO:0000313" key="2">
    <source>
        <dbReference type="EMBL" id="GJT51814.1"/>
    </source>
</evidence>
<organism evidence="2 3">
    <name type="scientific">Tanacetum coccineum</name>
    <dbReference type="NCBI Taxonomy" id="301880"/>
    <lineage>
        <taxon>Eukaryota</taxon>
        <taxon>Viridiplantae</taxon>
        <taxon>Streptophyta</taxon>
        <taxon>Embryophyta</taxon>
        <taxon>Tracheophyta</taxon>
        <taxon>Spermatophyta</taxon>
        <taxon>Magnoliopsida</taxon>
        <taxon>eudicotyledons</taxon>
        <taxon>Gunneridae</taxon>
        <taxon>Pentapetalae</taxon>
        <taxon>asterids</taxon>
        <taxon>campanulids</taxon>
        <taxon>Asterales</taxon>
        <taxon>Asteraceae</taxon>
        <taxon>Asteroideae</taxon>
        <taxon>Anthemideae</taxon>
        <taxon>Anthemidinae</taxon>
        <taxon>Tanacetum</taxon>
    </lineage>
</organism>
<comment type="caution">
    <text evidence="2">The sequence shown here is derived from an EMBL/GenBank/DDBJ whole genome shotgun (WGS) entry which is preliminary data.</text>
</comment>
<feature type="compositionally biased region" description="Basic and acidic residues" evidence="1">
    <location>
        <begin position="67"/>
        <end position="80"/>
    </location>
</feature>
<evidence type="ECO:0000313" key="3">
    <source>
        <dbReference type="Proteomes" id="UP001151760"/>
    </source>
</evidence>
<reference evidence="2" key="1">
    <citation type="journal article" date="2022" name="Int. J. Mol. Sci.">
        <title>Draft Genome of Tanacetum Coccineum: Genomic Comparison of Closely Related Tanacetum-Family Plants.</title>
        <authorList>
            <person name="Yamashiro T."/>
            <person name="Shiraishi A."/>
            <person name="Nakayama K."/>
            <person name="Satake H."/>
        </authorList>
    </citation>
    <scope>NUCLEOTIDE SEQUENCE</scope>
</reference>
<dbReference type="Proteomes" id="UP001151760">
    <property type="component" value="Unassembled WGS sequence"/>
</dbReference>
<feature type="compositionally biased region" description="Polar residues" evidence="1">
    <location>
        <begin position="81"/>
        <end position="100"/>
    </location>
</feature>
<dbReference type="EMBL" id="BQNB010016439">
    <property type="protein sequence ID" value="GJT51814.1"/>
    <property type="molecule type" value="Genomic_DNA"/>
</dbReference>
<proteinExistence type="predicted"/>
<name>A0ABQ5ELL5_9ASTR</name>
<sequence>MESNKSIHRSDHLKTLYKALVDAYESDEVILDTYGDTVIIKRRRDDQDEDKEPSAGSNRGSKRRGARKEPESTSAPKEKTANSSGRSNEGSKSHHTSTGKSAHFEEPIHVDINNLARKEDTRDSFNELIDTPLDFSAFVMNRLKVDTLTPELLASPTFELMKGSCKSLVELEYLLEEVCKATTDKLDWNNPEGQQYPHDMRKPLTLIPNSQGRRVIPFDHFINNELAYLRGGNSSRTYATSVRKNKAADYRHVKWIEDLVPNTIESARDVYSRHIIIAVIKLQIVKWHNYKHLDWITIHRNDDKLYTFKEGDYKRLCLQDIEDMFIVIQRRMEDLQLGVESYQKNPYLTRPNMYKSNLKRLTTYSAYTNPRGFIYQNKGKKNKLMRIDELHKFSDGTLNDVWTALDDILKRIRMMYLPQTYWKKVDKDRVGAMIRAIDKMHKNRRIMRSLEKFIGGRLFYTSAGNPIKEILLKLNLSDHRTLKDGGEEPQERCNFKAFQDNISRKVFKITFSHSSQDKGTRSSLKSMITTSNHKLMIEVKDYKLKTKDKA</sequence>